<gene>
    <name evidence="1" type="ORF">NUW54_g4880</name>
</gene>
<protein>
    <submittedName>
        <fullName evidence="1">Uncharacterized protein</fullName>
    </submittedName>
</protein>
<proteinExistence type="predicted"/>
<comment type="caution">
    <text evidence="1">The sequence shown here is derived from an EMBL/GenBank/DDBJ whole genome shotgun (WGS) entry which is preliminary data.</text>
</comment>
<reference evidence="1" key="1">
    <citation type="submission" date="2022-08" db="EMBL/GenBank/DDBJ databases">
        <title>Genome Sequence of Pycnoporus sanguineus.</title>
        <authorList>
            <person name="Buettner E."/>
        </authorList>
    </citation>
    <scope>NUCLEOTIDE SEQUENCE</scope>
    <source>
        <strain evidence="1">CG-C14</strain>
    </source>
</reference>
<keyword evidence="2" id="KW-1185">Reference proteome</keyword>
<accession>A0ACC1PXQ6</accession>
<evidence type="ECO:0000313" key="2">
    <source>
        <dbReference type="Proteomes" id="UP001144978"/>
    </source>
</evidence>
<dbReference type="EMBL" id="JANSHE010001150">
    <property type="protein sequence ID" value="KAJ3004293.1"/>
    <property type="molecule type" value="Genomic_DNA"/>
</dbReference>
<sequence length="465" mass="50777">MDTLPDTAMRRIRNIDFCSQELETLLPKRTNKISGTTLDAFGAVVQQVADRSPGGCDFCIFSTWIPAIVSGQVRDIGHGGAIREHLAFACENGDPAGAREKGAMGHFPSVGGRHTVTGIPELGSEQWADPLLQRCFDRINDDLLMAPTLWSTMKMTKLSPEPREQQIDSWSCGLFTMIAIQSFADNWATPLLGESVKEDIRAGALKSLLRVPLRPSNRSQASSEPIEPVAEHLDSSSQAAQCTKPTAELVRGKKRAVAEVSSTSDDDMDREKTPLVPARDSASISARPSLAKPRHGQRKTEEERKVLLLEDRWIKAVEPHRVKCAGCQKWIALHVKRPFNLTNWESHQKHCTHITGLQKVRVGTVKDGKLSFVVKTTSAVGPGALLHATCTGQTASKCLFDFDHLLVQEVQAVDASNPPLEEKVNQAESLLKVEACGRANADGRTQKGGDAEGSCRVPCNGERLL</sequence>
<name>A0ACC1PXQ6_9APHY</name>
<evidence type="ECO:0000313" key="1">
    <source>
        <dbReference type="EMBL" id="KAJ3004293.1"/>
    </source>
</evidence>
<dbReference type="Proteomes" id="UP001144978">
    <property type="component" value="Unassembled WGS sequence"/>
</dbReference>
<organism evidence="1 2">
    <name type="scientific">Trametes sanguinea</name>
    <dbReference type="NCBI Taxonomy" id="158606"/>
    <lineage>
        <taxon>Eukaryota</taxon>
        <taxon>Fungi</taxon>
        <taxon>Dikarya</taxon>
        <taxon>Basidiomycota</taxon>
        <taxon>Agaricomycotina</taxon>
        <taxon>Agaricomycetes</taxon>
        <taxon>Polyporales</taxon>
        <taxon>Polyporaceae</taxon>
        <taxon>Trametes</taxon>
    </lineage>
</organism>